<feature type="transmembrane region" description="Helical" evidence="1">
    <location>
        <begin position="6"/>
        <end position="28"/>
    </location>
</feature>
<keyword evidence="1" id="KW-0472">Membrane</keyword>
<keyword evidence="1" id="KW-1133">Transmembrane helix</keyword>
<dbReference type="Proteomes" id="UP000789375">
    <property type="component" value="Unassembled WGS sequence"/>
</dbReference>
<sequence>MCFDDILMTKLIHVLAIIVVVMLLRIIFQNITFISSISRGDTYLGKLTRYLAETRLRINYFKLLRWKIPSEVIISEVGNPIFGFLVFVGVDGIPPDSSRGVAIGSSKSLIVKSKKRLVLSSSYEYYDMVEEILNVCIKNMENDCIRVNEINKN</sequence>
<accession>A0A9N9B6C9</accession>
<protein>
    <submittedName>
        <fullName evidence="2">11704_t:CDS:1</fullName>
    </submittedName>
</protein>
<proteinExistence type="predicted"/>
<evidence type="ECO:0000313" key="2">
    <source>
        <dbReference type="EMBL" id="CAG8555095.1"/>
    </source>
</evidence>
<organism evidence="2 3">
    <name type="scientific">Funneliformis mosseae</name>
    <name type="common">Endomycorrhizal fungus</name>
    <name type="synonym">Glomus mosseae</name>
    <dbReference type="NCBI Taxonomy" id="27381"/>
    <lineage>
        <taxon>Eukaryota</taxon>
        <taxon>Fungi</taxon>
        <taxon>Fungi incertae sedis</taxon>
        <taxon>Mucoromycota</taxon>
        <taxon>Glomeromycotina</taxon>
        <taxon>Glomeromycetes</taxon>
        <taxon>Glomerales</taxon>
        <taxon>Glomeraceae</taxon>
        <taxon>Funneliformis</taxon>
    </lineage>
</organism>
<evidence type="ECO:0000256" key="1">
    <source>
        <dbReference type="SAM" id="Phobius"/>
    </source>
</evidence>
<dbReference type="AlphaFoldDB" id="A0A9N9B6C9"/>
<keyword evidence="1" id="KW-0812">Transmembrane</keyword>
<comment type="caution">
    <text evidence="2">The sequence shown here is derived from an EMBL/GenBank/DDBJ whole genome shotgun (WGS) entry which is preliminary data.</text>
</comment>
<evidence type="ECO:0000313" key="3">
    <source>
        <dbReference type="Proteomes" id="UP000789375"/>
    </source>
</evidence>
<dbReference type="EMBL" id="CAJVPP010001434">
    <property type="protein sequence ID" value="CAG8555095.1"/>
    <property type="molecule type" value="Genomic_DNA"/>
</dbReference>
<name>A0A9N9B6C9_FUNMO</name>
<keyword evidence="3" id="KW-1185">Reference proteome</keyword>
<reference evidence="2" key="1">
    <citation type="submission" date="2021-06" db="EMBL/GenBank/DDBJ databases">
        <authorList>
            <person name="Kallberg Y."/>
            <person name="Tangrot J."/>
            <person name="Rosling A."/>
        </authorList>
    </citation>
    <scope>NUCLEOTIDE SEQUENCE</scope>
    <source>
        <strain evidence="2">87-6 pot B 2015</strain>
    </source>
</reference>
<gene>
    <name evidence="2" type="ORF">FMOSSE_LOCUS6669</name>
</gene>